<keyword evidence="3" id="KW-1185">Reference proteome</keyword>
<dbReference type="EMBL" id="JAFFHA010000009">
    <property type="protein sequence ID" value="KAK4650963.1"/>
    <property type="molecule type" value="Genomic_DNA"/>
</dbReference>
<dbReference type="InterPro" id="IPR012312">
    <property type="entry name" value="Hemerythrin-like"/>
</dbReference>
<accession>A0ABR0G5J4</accession>
<dbReference type="RefSeq" id="XP_062739938.1">
    <property type="nucleotide sequence ID" value="XM_062892970.1"/>
</dbReference>
<reference evidence="2 3" key="1">
    <citation type="journal article" date="2023" name="bioRxiv">
        <title>High-quality genome assemblies of four members of thePodospora anserinaspecies complex.</title>
        <authorList>
            <person name="Ament-Velasquez S.L."/>
            <person name="Vogan A.A."/>
            <person name="Wallerman O."/>
            <person name="Hartmann F."/>
            <person name="Gautier V."/>
            <person name="Silar P."/>
            <person name="Giraud T."/>
            <person name="Johannesson H."/>
        </authorList>
    </citation>
    <scope>NUCLEOTIDE SEQUENCE [LARGE SCALE GENOMIC DNA]</scope>
    <source>
        <strain evidence="2 3">CBS 415.72m</strain>
    </source>
</reference>
<dbReference type="PANTHER" id="PTHR35585">
    <property type="entry name" value="HHE DOMAIN PROTEIN (AFU_ORTHOLOGUE AFUA_4G00730)"/>
    <property type="match status" value="1"/>
</dbReference>
<protein>
    <recommendedName>
        <fullName evidence="1">Hemerythrin-like domain-containing protein</fullName>
    </recommendedName>
</protein>
<proteinExistence type="predicted"/>
<comment type="caution">
    <text evidence="2">The sequence shown here is derived from an EMBL/GenBank/DDBJ whole genome shotgun (WGS) entry which is preliminary data.</text>
</comment>
<evidence type="ECO:0000313" key="3">
    <source>
        <dbReference type="Proteomes" id="UP001323405"/>
    </source>
</evidence>
<evidence type="ECO:0000313" key="2">
    <source>
        <dbReference type="EMBL" id="KAK4650963.1"/>
    </source>
</evidence>
<dbReference type="Proteomes" id="UP001323405">
    <property type="component" value="Unassembled WGS sequence"/>
</dbReference>
<gene>
    <name evidence="2" type="ORF">QC762_701050</name>
</gene>
<evidence type="ECO:0000259" key="1">
    <source>
        <dbReference type="Pfam" id="PF01814"/>
    </source>
</evidence>
<name>A0ABR0G5J4_9PEZI</name>
<dbReference type="Pfam" id="PF01814">
    <property type="entry name" value="Hemerythrin"/>
    <property type="match status" value="1"/>
</dbReference>
<sequence>MLASRFLTKRLIPRPGFSPTSVISGRVRPIQTQNALGVACMATITQAITDDHRHIQDCYNEVVNSSDPDHQQRWGNQFTWELARHSVGEELILYPAFEWHMGTKMLKEFQSMSSSDPDYIPRIKQLWCKLEDHIKDEEGYDLPALEEKLTPEHSESMAKSFGRTKHFVPSRSHPLAGEHPPFESVVGLLTAPIDRLTDLFRKFPEKGEEAKPSGPRIDIPPGSNGCLFPTPFISTWLDWNRGLKSAWNLYMSRQVKTEILLPLNELLSCLAFPKTVPYPSYLSSSLTSPRTVGACMSQDRNRIGVPPYGLARLPWYDGSSSLTLLRHCIYHR</sequence>
<dbReference type="GeneID" id="87912877"/>
<dbReference type="PANTHER" id="PTHR35585:SF1">
    <property type="entry name" value="HHE DOMAIN PROTEIN (AFU_ORTHOLOGUE AFUA_4G00730)"/>
    <property type="match status" value="1"/>
</dbReference>
<feature type="domain" description="Hemerythrin-like" evidence="1">
    <location>
        <begin position="44"/>
        <end position="144"/>
    </location>
</feature>
<organism evidence="2 3">
    <name type="scientific">Podospora pseudocomata</name>
    <dbReference type="NCBI Taxonomy" id="2093779"/>
    <lineage>
        <taxon>Eukaryota</taxon>
        <taxon>Fungi</taxon>
        <taxon>Dikarya</taxon>
        <taxon>Ascomycota</taxon>
        <taxon>Pezizomycotina</taxon>
        <taxon>Sordariomycetes</taxon>
        <taxon>Sordariomycetidae</taxon>
        <taxon>Sordariales</taxon>
        <taxon>Podosporaceae</taxon>
        <taxon>Podospora</taxon>
    </lineage>
</organism>